<dbReference type="AlphaFoldDB" id="A0A6C0F0D8"/>
<evidence type="ECO:0000256" key="1">
    <source>
        <dbReference type="SAM" id="MobiDB-lite"/>
    </source>
</evidence>
<protein>
    <submittedName>
        <fullName evidence="2">Uncharacterized protein</fullName>
    </submittedName>
</protein>
<dbReference type="EMBL" id="MN738953">
    <property type="protein sequence ID" value="QHT32895.1"/>
    <property type="molecule type" value="Genomic_DNA"/>
</dbReference>
<organism evidence="2">
    <name type="scientific">viral metagenome</name>
    <dbReference type="NCBI Taxonomy" id="1070528"/>
    <lineage>
        <taxon>unclassified sequences</taxon>
        <taxon>metagenomes</taxon>
        <taxon>organismal metagenomes</taxon>
    </lineage>
</organism>
<accession>A0A6C0F0D8</accession>
<feature type="region of interest" description="Disordered" evidence="1">
    <location>
        <begin position="1"/>
        <end position="22"/>
    </location>
</feature>
<sequence length="325" mass="38233">MHAHSTSSTEYNQKTSNYTSPSPSPEHILFINAVVAKAKKVIITRYQNSAMIRKNNVAILAQEKIKNDTIHLENLQKNYDKAVIRVNHFTTLLQIEYTLTGTFDQIKEQYKNNIYMQKIRKRILRRHQRDCKKAFNALNKFKHKMNVAALAIQWKNHNKLYIENENIEREASAITADKRICSRKLMRLPHEILRYIQEYFTYDTKIALMETTYNPIKLLNNLRSHALLSFLKYMCIQPAFFAMLTDSEKENHLWTGYNNPNYKPVYESISGATHIKRQIISTIQLYKIVYPKEAYNLIKNLCFTIDPKKKYNGCYINARLTTIPV</sequence>
<reference evidence="2" key="1">
    <citation type="journal article" date="2020" name="Nature">
        <title>Giant virus diversity and host interactions through global metagenomics.</title>
        <authorList>
            <person name="Schulz F."/>
            <person name="Roux S."/>
            <person name="Paez-Espino D."/>
            <person name="Jungbluth S."/>
            <person name="Walsh D.A."/>
            <person name="Denef V.J."/>
            <person name="McMahon K.D."/>
            <person name="Konstantinidis K.T."/>
            <person name="Eloe-Fadrosh E.A."/>
            <person name="Kyrpides N.C."/>
            <person name="Woyke T."/>
        </authorList>
    </citation>
    <scope>NUCLEOTIDE SEQUENCE</scope>
    <source>
        <strain evidence="2">GVMAG-M-3300009161-30</strain>
    </source>
</reference>
<evidence type="ECO:0000313" key="2">
    <source>
        <dbReference type="EMBL" id="QHT32895.1"/>
    </source>
</evidence>
<proteinExistence type="predicted"/>
<feature type="compositionally biased region" description="Polar residues" evidence="1">
    <location>
        <begin position="1"/>
        <end position="21"/>
    </location>
</feature>
<name>A0A6C0F0D8_9ZZZZ</name>